<dbReference type="Pfam" id="PF00805">
    <property type="entry name" value="Pentapeptide"/>
    <property type="match status" value="2"/>
</dbReference>
<dbReference type="PANTHER" id="PTHR14136">
    <property type="entry name" value="BTB_POZ DOMAIN-CONTAINING PROTEIN KCTD9"/>
    <property type="match status" value="1"/>
</dbReference>
<protein>
    <submittedName>
        <fullName evidence="1">Pentapeptide repeat-containing protein</fullName>
    </submittedName>
</protein>
<evidence type="ECO:0000313" key="2">
    <source>
        <dbReference type="Proteomes" id="UP000272662"/>
    </source>
</evidence>
<dbReference type="InterPro" id="IPR051082">
    <property type="entry name" value="Pentapeptide-BTB/POZ_domain"/>
</dbReference>
<gene>
    <name evidence="1" type="ORF">DU321_03150</name>
</gene>
<dbReference type="Gene3D" id="2.160.20.80">
    <property type="entry name" value="E3 ubiquitin-protein ligase SopA"/>
    <property type="match status" value="1"/>
</dbReference>
<dbReference type="EMBL" id="RRVG01000002">
    <property type="protein sequence ID" value="RRL50883.1"/>
    <property type="molecule type" value="Genomic_DNA"/>
</dbReference>
<dbReference type="Proteomes" id="UP000272662">
    <property type="component" value="Unassembled WGS sequence"/>
</dbReference>
<dbReference type="AlphaFoldDB" id="A0A148HVJ2"/>
<dbReference type="PANTHER" id="PTHR14136:SF17">
    <property type="entry name" value="BTB_POZ DOMAIN-CONTAINING PROTEIN KCTD9"/>
    <property type="match status" value="1"/>
</dbReference>
<accession>A0A148HVJ2</accession>
<proteinExistence type="predicted"/>
<sequence length="278" mass="30974">MKVRNPEQISIPASNTTKDPGLTHSQIIRMVNLVKKTENMNIFEELWETLRNLFRSDKHSQTAARQILKDAFYFQNCDGYSKYFTGAVDEKARDRFTHRLKKFNELKEHAKDPEMMQARGSISPDNMLCVSFYIGNIEIYTQKLQLGISPSTGGIDLSNAYLSGISLNGACLRKADLSNAEMDKISLCSSNLLGADLHGAKMNNAKVISSDLSDTNLSDTDMSDTDLDDTLLRNAKMDNTILNNAYMEDTNVRGINLSKADLSGQDSAKLRSRGAIID</sequence>
<reference evidence="1 2" key="1">
    <citation type="submission" date="2018-11" db="EMBL/GenBank/DDBJ databases">
        <title>E. coli isolates of the female bladder.</title>
        <authorList>
            <person name="Garretto A."/>
            <person name="Miller-Ensminger T."/>
            <person name="Wolfe A.J."/>
            <person name="Putonti C."/>
        </authorList>
    </citation>
    <scope>NUCLEOTIDE SEQUENCE [LARGE SCALE GENOMIC DNA]</scope>
    <source>
        <strain evidence="1 2">UMB1727</strain>
    </source>
</reference>
<dbReference type="InterPro" id="IPR001646">
    <property type="entry name" value="5peptide_repeat"/>
</dbReference>
<dbReference type="SUPFAM" id="SSF141571">
    <property type="entry name" value="Pentapeptide repeat-like"/>
    <property type="match status" value="1"/>
</dbReference>
<organism evidence="1 2">
    <name type="scientific">Escherichia coli</name>
    <dbReference type="NCBI Taxonomy" id="562"/>
    <lineage>
        <taxon>Bacteria</taxon>
        <taxon>Pseudomonadati</taxon>
        <taxon>Pseudomonadota</taxon>
        <taxon>Gammaproteobacteria</taxon>
        <taxon>Enterobacterales</taxon>
        <taxon>Enterobacteriaceae</taxon>
        <taxon>Escherichia</taxon>
    </lineage>
</organism>
<evidence type="ECO:0000313" key="1">
    <source>
        <dbReference type="EMBL" id="RRL50883.1"/>
    </source>
</evidence>
<comment type="caution">
    <text evidence="1">The sequence shown here is derived from an EMBL/GenBank/DDBJ whole genome shotgun (WGS) entry which is preliminary data.</text>
</comment>
<name>A0A148HVJ2_ECOLX</name>